<evidence type="ECO:0000256" key="8">
    <source>
        <dbReference type="ARBA" id="ARBA00023163"/>
    </source>
</evidence>
<feature type="region of interest" description="Disordered" evidence="12">
    <location>
        <begin position="1"/>
        <end position="45"/>
    </location>
</feature>
<sequence length="429" mass="47010">MSVVPGKPNSRSNSANRQVHFTDGNEQPKPKNAGRGRNAQPRDTANTARAVPYYSWFSGITQHAKGKPFEFQAGQGVPIAEGVPPEDYKGYWYRNNRRGYQAAGGERKQLPPRWYFYYLGTGPHANARYGQSIDGVFWVAAPGVDTTRKASVVDRDPNTQDALVCQFPSGTVLPQGCYVEGSRGSQPASRNASRAPSRNASRSRGNSRAASRASSPNSGGANPGDIASQVLALMKQQGLVPNQPQKVTKVSAKEAKAKIMAKSRQKRNPNKQCNVLQCFGKRSASQNFGNAEMVKLGTSAPEFPVLAELAPTPAAFFFGSKLNFVKHNSLMGSEDEPTKDVYELQYSGSIKFDSTMPGFETVLKVLRDNINAYTHENMESPKPQRKQRSELKAKESVAPPKSRVTENVSRELTDEDLSLLSQMENDTVM</sequence>
<evidence type="ECO:0000256" key="9">
    <source>
        <dbReference type="ARBA" id="ARBA00023274"/>
    </source>
</evidence>
<feature type="modified residue" description="Phosphoserine; by host" evidence="11">
    <location>
        <position position="409"/>
    </location>
</feature>
<protein>
    <recommendedName>
        <fullName evidence="10">Nucleoprotein</fullName>
    </recommendedName>
</protein>
<dbReference type="SUPFAM" id="SSF110304">
    <property type="entry name" value="Coronavirus RNA-binding domain"/>
    <property type="match status" value="1"/>
</dbReference>
<organism evidence="13">
    <name type="scientific">Pika coronavirus</name>
    <dbReference type="NCBI Taxonomy" id="3027598"/>
    <lineage>
        <taxon>Viruses</taxon>
        <taxon>Riboviria</taxon>
        <taxon>Orthornavirae</taxon>
        <taxon>Pisuviricota</taxon>
        <taxon>Pisoniviricetes</taxon>
        <taxon>Nidovirales</taxon>
        <taxon>Cornidovirineae</taxon>
        <taxon>Coronaviridae</taxon>
        <taxon>Coronavirinae</taxon>
    </lineage>
</organism>
<accession>A0AAT9T5G4</accession>
<feature type="compositionally biased region" description="Polar residues" evidence="12">
    <location>
        <begin position="419"/>
        <end position="429"/>
    </location>
</feature>
<comment type="function">
    <text evidence="10">Packages the positive strand viral genome RNA into a helical ribonucleocapsid (RNP) and plays a fundamental role during virion assembly through its interactions with the viral genome and membrane protein M. Plays an important role in enhancing the efficiency of subgenomic viral RNA transcription as well as viral replication.</text>
</comment>
<evidence type="ECO:0000256" key="11">
    <source>
        <dbReference type="PIRSR" id="PIRSR003888-1"/>
    </source>
</evidence>
<keyword evidence="9" id="KW-0687">Ribonucleoprotein</keyword>
<reference evidence="13" key="1">
    <citation type="journal article" date="2023" name="Nat. Commun.">
        <title>Virus diversity, wildlife-domestic animal circulation and potential zoonotic viruses of small mammals, pangolins and zoo animals.</title>
        <authorList>
            <person name="Cui X."/>
            <person name="Fan K."/>
            <person name="Liang X."/>
            <person name="Gong W."/>
            <person name="Chen W."/>
            <person name="He B."/>
            <person name="Chen X."/>
            <person name="Wang H."/>
            <person name="Wang X."/>
            <person name="Zhang P."/>
            <person name="Lu X."/>
            <person name="Chen R."/>
            <person name="Lin K."/>
            <person name="Liu J."/>
            <person name="Zhai J."/>
            <person name="Liu D.X."/>
            <person name="Shan F."/>
            <person name="Li Y."/>
            <person name="Chen R.A."/>
            <person name="Meng H."/>
            <person name="Li X."/>
            <person name="Mi S."/>
            <person name="Jiang J."/>
            <person name="Zhou N."/>
            <person name="Chen Z."/>
            <person name="Zou J.-J."/>
            <person name="Ge D."/>
            <person name="Yang Q."/>
            <person name="He K."/>
            <person name="Chen T."/>
            <person name="Wu Y.-J."/>
            <person name="Lu H."/>
            <person name="Irwin D.M."/>
            <person name="Shen X."/>
            <person name="Hu Y."/>
            <person name="Lu X."/>
            <person name="Ding C."/>
            <person name="Guan Y."/>
            <person name="Tu C."/>
            <person name="Shen Y."/>
        </authorList>
    </citation>
    <scope>NUCLEOTIDE SEQUENCE</scope>
    <source>
        <strain evidence="13">SC/C3-32.18/2021</strain>
    </source>
</reference>
<evidence type="ECO:0000256" key="4">
    <source>
        <dbReference type="ARBA" id="ARBA00022844"/>
    </source>
</evidence>
<keyword evidence="7 10" id="KW-0543">Viral nucleoprotein</keyword>
<dbReference type="GO" id="GO:0019013">
    <property type="term" value="C:viral nucleocapsid"/>
    <property type="evidence" value="ECO:0007669"/>
    <property type="project" value="UniProtKB-KW"/>
</dbReference>
<dbReference type="Pfam" id="PF00937">
    <property type="entry name" value="CoV_nucleocap"/>
    <property type="match status" value="1"/>
</dbReference>
<feature type="modified residue" description="Phosphothreonine; by host" evidence="11">
    <location>
        <position position="413"/>
    </location>
</feature>
<dbReference type="InterPro" id="IPR044344">
    <property type="entry name" value="N_prot_C_CoV"/>
</dbReference>
<feature type="region of interest" description="Disordered" evidence="12">
    <location>
        <begin position="178"/>
        <end position="225"/>
    </location>
</feature>
<evidence type="ECO:0000313" key="13">
    <source>
        <dbReference type="EMBL" id="WCZ55769.1"/>
    </source>
</evidence>
<evidence type="ECO:0000256" key="5">
    <source>
        <dbReference type="ARBA" id="ARBA00022884"/>
    </source>
</evidence>
<evidence type="ECO:0000256" key="7">
    <source>
        <dbReference type="ARBA" id="ARBA00023086"/>
    </source>
</evidence>
<evidence type="ECO:0000256" key="2">
    <source>
        <dbReference type="ARBA" id="ARBA00022553"/>
    </source>
</evidence>
<dbReference type="PIRSF" id="PIRSF003888">
    <property type="entry name" value="Corona_nucleocap"/>
    <property type="match status" value="1"/>
</dbReference>
<feature type="compositionally biased region" description="Low complexity" evidence="12">
    <location>
        <begin position="187"/>
        <end position="220"/>
    </location>
</feature>
<comment type="subcellular location">
    <subcellularLocation>
        <location evidence="1">Host cell</location>
    </subcellularLocation>
    <subcellularLocation>
        <location evidence="10">Virion</location>
    </subcellularLocation>
    <text evidence="10">Located inside the virion, complexed with the viral RNA. Probably associates with ER-derived membranes where it participates in viral RNA synthesis and virus budding.</text>
</comment>
<dbReference type="GO" id="GO:1990904">
    <property type="term" value="C:ribonucleoprotein complex"/>
    <property type="evidence" value="ECO:0007669"/>
    <property type="project" value="UniProtKB-KW"/>
</dbReference>
<keyword evidence="2 11" id="KW-0597">Phosphoprotein</keyword>
<feature type="compositionally biased region" description="Polar residues" evidence="12">
    <location>
        <begin position="9"/>
        <end position="19"/>
    </location>
</feature>
<dbReference type="SUPFAM" id="SSF103068">
    <property type="entry name" value="Nucleocapsid protein dimerization domain"/>
    <property type="match status" value="1"/>
</dbReference>
<evidence type="ECO:0000256" key="3">
    <source>
        <dbReference type="ARBA" id="ARBA00022765"/>
    </source>
</evidence>
<evidence type="ECO:0000256" key="6">
    <source>
        <dbReference type="ARBA" id="ARBA00023015"/>
    </source>
</evidence>
<keyword evidence="4 10" id="KW-0946">Virion</keyword>
<dbReference type="InterPro" id="IPR001218">
    <property type="entry name" value="Nucleocap_CoV"/>
</dbReference>
<name>A0AAT9T5G4_9NIDO</name>
<dbReference type="CDD" id="cd21554">
    <property type="entry name" value="CoV_N-NTD"/>
    <property type="match status" value="1"/>
</dbReference>
<dbReference type="InterPro" id="IPR037179">
    <property type="entry name" value="Nucleocapsid_C"/>
</dbReference>
<keyword evidence="6" id="KW-0805">Transcription regulation</keyword>
<dbReference type="GO" id="GO:0043657">
    <property type="term" value="C:host cell"/>
    <property type="evidence" value="ECO:0007669"/>
    <property type="project" value="UniProtKB-SubCell"/>
</dbReference>
<dbReference type="CDD" id="cd21595">
    <property type="entry name" value="CoV_N-CTD"/>
    <property type="match status" value="1"/>
</dbReference>
<evidence type="ECO:0000256" key="12">
    <source>
        <dbReference type="SAM" id="MobiDB-lite"/>
    </source>
</evidence>
<keyword evidence="8" id="KW-0804">Transcription</keyword>
<keyword evidence="5 10" id="KW-0694">RNA-binding</keyword>
<dbReference type="EMBL" id="OQ297698">
    <property type="protein sequence ID" value="WCZ55769.1"/>
    <property type="molecule type" value="Genomic_RNA"/>
</dbReference>
<dbReference type="InterPro" id="IPR044345">
    <property type="entry name" value="N_prot_N_CoV"/>
</dbReference>
<dbReference type="GO" id="GO:0003723">
    <property type="term" value="F:RNA binding"/>
    <property type="evidence" value="ECO:0007669"/>
    <property type="project" value="UniProtKB-KW"/>
</dbReference>
<keyword evidence="3" id="KW-0013">ADP-ribosylation</keyword>
<evidence type="ECO:0000256" key="1">
    <source>
        <dbReference type="ARBA" id="ARBA00004340"/>
    </source>
</evidence>
<feature type="modified residue" description="Phosphoserine; by host" evidence="11">
    <location>
        <position position="380"/>
    </location>
</feature>
<proteinExistence type="predicted"/>
<dbReference type="InterPro" id="IPR037195">
    <property type="entry name" value="Nucleocapsid_N"/>
</dbReference>
<feature type="region of interest" description="Disordered" evidence="12">
    <location>
        <begin position="375"/>
        <end position="429"/>
    </location>
</feature>
<evidence type="ECO:0000256" key="10">
    <source>
        <dbReference type="PIRNR" id="PIRNR003888"/>
    </source>
</evidence>